<gene>
    <name evidence="12" type="primary">11429654</name>
    <name evidence="11" type="ordered locus">MTR_3g099990</name>
</gene>
<dbReference type="Proteomes" id="UP000002051">
    <property type="component" value="Chromosome 3"/>
</dbReference>
<feature type="domain" description="ABC transporter" evidence="10">
    <location>
        <begin position="515"/>
        <end position="761"/>
    </location>
</feature>
<organism evidence="11 13">
    <name type="scientific">Medicago truncatula</name>
    <name type="common">Barrel medic</name>
    <name type="synonym">Medicago tribuloides</name>
    <dbReference type="NCBI Taxonomy" id="3880"/>
    <lineage>
        <taxon>Eukaryota</taxon>
        <taxon>Viridiplantae</taxon>
        <taxon>Streptophyta</taxon>
        <taxon>Embryophyta</taxon>
        <taxon>Tracheophyta</taxon>
        <taxon>Spermatophyta</taxon>
        <taxon>Magnoliopsida</taxon>
        <taxon>eudicotyledons</taxon>
        <taxon>Gunneridae</taxon>
        <taxon>Pentapetalae</taxon>
        <taxon>rosids</taxon>
        <taxon>fabids</taxon>
        <taxon>Fabales</taxon>
        <taxon>Fabaceae</taxon>
        <taxon>Papilionoideae</taxon>
        <taxon>50 kb inversion clade</taxon>
        <taxon>NPAAA clade</taxon>
        <taxon>Hologalegina</taxon>
        <taxon>IRL clade</taxon>
        <taxon>Trifolieae</taxon>
        <taxon>Medicago</taxon>
    </lineage>
</organism>
<dbReference type="InterPro" id="IPR003593">
    <property type="entry name" value="AAA+_ATPase"/>
</dbReference>
<feature type="transmembrane region" description="Helical" evidence="9">
    <location>
        <begin position="225"/>
        <end position="247"/>
    </location>
</feature>
<evidence type="ECO:0000256" key="7">
    <source>
        <dbReference type="ARBA" id="ARBA00022989"/>
    </source>
</evidence>
<dbReference type="InterPro" id="IPR056788">
    <property type="entry name" value="ABCA2/9/11_C"/>
</dbReference>
<dbReference type="PANTHER" id="PTHR19229">
    <property type="entry name" value="ATP-BINDING CASSETTE TRANSPORTER SUBFAMILY A ABCA"/>
    <property type="match status" value="1"/>
</dbReference>
<dbReference type="PROSITE" id="PS00211">
    <property type="entry name" value="ABC_TRANSPORTER_1"/>
    <property type="match status" value="1"/>
</dbReference>
<evidence type="ECO:0000256" key="1">
    <source>
        <dbReference type="ARBA" id="ARBA00004141"/>
    </source>
</evidence>
<evidence type="ECO:0000256" key="8">
    <source>
        <dbReference type="ARBA" id="ARBA00023136"/>
    </source>
</evidence>
<dbReference type="GO" id="GO:0042626">
    <property type="term" value="F:ATPase-coupled transmembrane transporter activity"/>
    <property type="evidence" value="ECO:0000318"/>
    <property type="project" value="GO_Central"/>
</dbReference>
<dbReference type="PROSITE" id="PS50893">
    <property type="entry name" value="ABC_TRANSPORTER_2"/>
    <property type="match status" value="1"/>
</dbReference>
<keyword evidence="5" id="KW-0547">Nucleotide-binding</keyword>
<evidence type="ECO:0000313" key="11">
    <source>
        <dbReference type="EMBL" id="AES73134.2"/>
    </source>
</evidence>
<protein>
    <submittedName>
        <fullName evidence="11">ABC transporter A family protein</fullName>
    </submittedName>
</protein>
<reference evidence="12" key="3">
    <citation type="submission" date="2015-04" db="UniProtKB">
        <authorList>
            <consortium name="EnsemblPlants"/>
        </authorList>
    </citation>
    <scope>IDENTIFICATION</scope>
    <source>
        <strain evidence="12">cv. Jemalong A17</strain>
    </source>
</reference>
<feature type="transmembrane region" description="Helical" evidence="9">
    <location>
        <begin position="268"/>
        <end position="293"/>
    </location>
</feature>
<dbReference type="CDD" id="cd03263">
    <property type="entry name" value="ABC_subfamily_A"/>
    <property type="match status" value="1"/>
</dbReference>
<evidence type="ECO:0000313" key="13">
    <source>
        <dbReference type="Proteomes" id="UP000002051"/>
    </source>
</evidence>
<dbReference type="KEGG" id="mtr:11429654"/>
<dbReference type="GO" id="GO:0016020">
    <property type="term" value="C:membrane"/>
    <property type="evidence" value="ECO:0007669"/>
    <property type="project" value="UniProtKB-SubCell"/>
</dbReference>
<feature type="transmembrane region" description="Helical" evidence="9">
    <location>
        <begin position="30"/>
        <end position="47"/>
    </location>
</feature>
<evidence type="ECO:0000256" key="6">
    <source>
        <dbReference type="ARBA" id="ARBA00022840"/>
    </source>
</evidence>
<dbReference type="Pfam" id="PF12698">
    <property type="entry name" value="ABC2_membrane_3"/>
    <property type="match status" value="1"/>
</dbReference>
<dbReference type="GO" id="GO:0005524">
    <property type="term" value="F:ATP binding"/>
    <property type="evidence" value="ECO:0007669"/>
    <property type="project" value="UniProtKB-KW"/>
</dbReference>
<dbReference type="Pfam" id="PF00005">
    <property type="entry name" value="ABC_tran"/>
    <property type="match status" value="1"/>
</dbReference>
<keyword evidence="8 9" id="KW-0472">Membrane</keyword>
<dbReference type="GO" id="GO:0140359">
    <property type="term" value="F:ABC-type transporter activity"/>
    <property type="evidence" value="ECO:0007669"/>
    <property type="project" value="InterPro"/>
</dbReference>
<evidence type="ECO:0000256" key="2">
    <source>
        <dbReference type="ARBA" id="ARBA00008526"/>
    </source>
</evidence>
<dbReference type="eggNOG" id="KOG0059">
    <property type="taxonomic scope" value="Eukaryota"/>
</dbReference>
<dbReference type="GO" id="GO:0016887">
    <property type="term" value="F:ATP hydrolysis activity"/>
    <property type="evidence" value="ECO:0007669"/>
    <property type="project" value="InterPro"/>
</dbReference>
<evidence type="ECO:0000256" key="9">
    <source>
        <dbReference type="SAM" id="Phobius"/>
    </source>
</evidence>
<keyword evidence="4 9" id="KW-0812">Transmembrane</keyword>
<dbReference type="SMART" id="SM00382">
    <property type="entry name" value="AAA"/>
    <property type="match status" value="1"/>
</dbReference>
<dbReference type="InterPro" id="IPR017871">
    <property type="entry name" value="ABC_transporter-like_CS"/>
</dbReference>
<name>G7J4J8_MEDTR</name>
<sequence>MTNTFSQLIQQYKALLKKNILISCRSKTSILLQMLSPVIFIFLISAIDKAIEVQTSTTTQYKSTIHPSPKPSPPIPPCENKFFVKEPCYDFIWSGDTNPKFHTIVERIMNNNPGRPIPISKVKSFHDKALVDQWFLNNPMQCPGAIHFWEKYDGVISYGIQTNSSSVQKRGKYEDPNFSFQLPLQLAAEREIARFLIGDPSFKWNVFLKEFAHPAMSPPSAVGSIGPVFFLAIAMFNFVLQMSSLVAEKELKLRQAMTVMGLYDSAYWLSWLTWETVVTLLSSILVVLCGMIFQLRFFLKNSFAVLFFLFFLFEFNMTGLAFMLSAFIGKSSSATTVGFSIFIVGYVTQLVVQVGFPYNYIFSVTVRKLWSLFPPNPFAQGLRVLSHAVSTPEDNGVSWSKRGSCATNDNNCVMTINDIYKWLLATSFLWFILAIYFDNIIPNAMGVRKSMLYFLNPRYWTGNGGQKVKEGGVCSCIFSTRHEENSMPDDDDVLEEENVVKQRLTQGVVDANVAVQLHGIVKTYPGTYNIGLCCKCKRSAPYHALKGLWLNFTKDQLFCLLGPNGAGKTTVINCLTGITPVTDGDALIYGHSIRSSTGMSNIQKLIGVCPQFDILWDALSGEEHLELFASIKGLSPASVKSITQTSLAEVRLMDAAKVRSGSYSGGMKRRLSVAIALIGDPKLVILDEPTTGMDAITRRHVWDIIQSAKRGRAIVLTTHSMEEADILSDRIGIMAKGKLRCIGTSIRLKSRFGTGFIANINFYRNNNEKIPENGDAISTRQHEAVKQFFKNRLDLVPKEENKNFLTYVIPHEREALLTDFFTELQDREKEFGISDIQLGLTTLEEVFLNIAKQAKLESAAAEGSLVTLTLKSGESVQIPVGAMIVGIPGSESAEYPTGFMVQVHWEQDDTGALCIAGHSQKAPVPQKIQLPSSPTARQRRSALVHGVVIDPSQVSLVNFQ</sequence>
<keyword evidence="6" id="KW-0067">ATP-binding</keyword>
<dbReference type="EMBL" id="CM001219">
    <property type="protein sequence ID" value="AES73134.2"/>
    <property type="molecule type" value="Genomic_DNA"/>
</dbReference>
<reference evidence="11 13" key="1">
    <citation type="journal article" date="2011" name="Nature">
        <title>The Medicago genome provides insight into the evolution of rhizobial symbioses.</title>
        <authorList>
            <person name="Young N.D."/>
            <person name="Debelle F."/>
            <person name="Oldroyd G.E."/>
            <person name="Geurts R."/>
            <person name="Cannon S.B."/>
            <person name="Udvardi M.K."/>
            <person name="Benedito V.A."/>
            <person name="Mayer K.F."/>
            <person name="Gouzy J."/>
            <person name="Schoof H."/>
            <person name="Van de Peer Y."/>
            <person name="Proost S."/>
            <person name="Cook D.R."/>
            <person name="Meyers B.C."/>
            <person name="Spannagl M."/>
            <person name="Cheung F."/>
            <person name="De Mita S."/>
            <person name="Krishnakumar V."/>
            <person name="Gundlach H."/>
            <person name="Zhou S."/>
            <person name="Mudge J."/>
            <person name="Bharti A.K."/>
            <person name="Murray J.D."/>
            <person name="Naoumkina M.A."/>
            <person name="Rosen B."/>
            <person name="Silverstein K.A."/>
            <person name="Tang H."/>
            <person name="Rombauts S."/>
            <person name="Zhao P.X."/>
            <person name="Zhou P."/>
            <person name="Barbe V."/>
            <person name="Bardou P."/>
            <person name="Bechner M."/>
            <person name="Bellec A."/>
            <person name="Berger A."/>
            <person name="Berges H."/>
            <person name="Bidwell S."/>
            <person name="Bisseling T."/>
            <person name="Choisne N."/>
            <person name="Couloux A."/>
            <person name="Denny R."/>
            <person name="Deshpande S."/>
            <person name="Dai X."/>
            <person name="Doyle J.J."/>
            <person name="Dudez A.M."/>
            <person name="Farmer A.D."/>
            <person name="Fouteau S."/>
            <person name="Franken C."/>
            <person name="Gibelin C."/>
            <person name="Gish J."/>
            <person name="Goldstein S."/>
            <person name="Gonzalez A.J."/>
            <person name="Green P.J."/>
            <person name="Hallab A."/>
            <person name="Hartog M."/>
            <person name="Hua A."/>
            <person name="Humphray S.J."/>
            <person name="Jeong D.H."/>
            <person name="Jing Y."/>
            <person name="Jocker A."/>
            <person name="Kenton S.M."/>
            <person name="Kim D.J."/>
            <person name="Klee K."/>
            <person name="Lai H."/>
            <person name="Lang C."/>
            <person name="Lin S."/>
            <person name="Macmil S.L."/>
            <person name="Magdelenat G."/>
            <person name="Matthews L."/>
            <person name="McCorrison J."/>
            <person name="Monaghan E.L."/>
            <person name="Mun J.H."/>
            <person name="Najar F.Z."/>
            <person name="Nicholson C."/>
            <person name="Noirot C."/>
            <person name="O'Bleness M."/>
            <person name="Paule C.R."/>
            <person name="Poulain J."/>
            <person name="Prion F."/>
            <person name="Qin B."/>
            <person name="Qu C."/>
            <person name="Retzel E.F."/>
            <person name="Riddle C."/>
            <person name="Sallet E."/>
            <person name="Samain S."/>
            <person name="Samson N."/>
            <person name="Sanders I."/>
            <person name="Saurat O."/>
            <person name="Scarpelli C."/>
            <person name="Schiex T."/>
            <person name="Segurens B."/>
            <person name="Severin A.J."/>
            <person name="Sherrier D.J."/>
            <person name="Shi R."/>
            <person name="Sims S."/>
            <person name="Singer S.R."/>
            <person name="Sinharoy S."/>
            <person name="Sterck L."/>
            <person name="Viollet A."/>
            <person name="Wang B.B."/>
            <person name="Wang K."/>
            <person name="Wang M."/>
            <person name="Wang X."/>
            <person name="Warfsmann J."/>
            <person name="Weissenbach J."/>
            <person name="White D.D."/>
            <person name="White J.D."/>
            <person name="Wiley G.B."/>
            <person name="Wincker P."/>
            <person name="Xing Y."/>
            <person name="Yang L."/>
            <person name="Yao Z."/>
            <person name="Ying F."/>
            <person name="Zhai J."/>
            <person name="Zhou L."/>
            <person name="Zuber A."/>
            <person name="Denarie J."/>
            <person name="Dixon R.A."/>
            <person name="May G.D."/>
            <person name="Schwartz D.C."/>
            <person name="Rogers J."/>
            <person name="Quetier F."/>
            <person name="Town C.D."/>
            <person name="Roe B.A."/>
        </authorList>
    </citation>
    <scope>NUCLEOTIDE SEQUENCE [LARGE SCALE GENOMIC DNA]</scope>
    <source>
        <strain evidence="11">A17</strain>
        <strain evidence="12 13">cv. Jemalong A17</strain>
    </source>
</reference>
<comment type="subcellular location">
    <subcellularLocation>
        <location evidence="1">Membrane</location>
        <topology evidence="1">Multi-pass membrane protein</topology>
    </subcellularLocation>
</comment>
<dbReference type="HOGENOM" id="CLU_000604_19_5_1"/>
<dbReference type="InterPro" id="IPR026082">
    <property type="entry name" value="ABCA"/>
</dbReference>
<dbReference type="PaxDb" id="3880-AES73134"/>
<dbReference type="EnsemblPlants" id="AES73134">
    <property type="protein sequence ID" value="AES73134"/>
    <property type="gene ID" value="MTR_3g099990"/>
</dbReference>
<dbReference type="FunFam" id="3.40.50.300:FF:000665">
    <property type="entry name" value="ABC transporter A family member 2"/>
    <property type="match status" value="1"/>
</dbReference>
<evidence type="ECO:0000256" key="3">
    <source>
        <dbReference type="ARBA" id="ARBA00022448"/>
    </source>
</evidence>
<dbReference type="AlphaFoldDB" id="G7J4J8"/>
<dbReference type="InterPro" id="IPR027417">
    <property type="entry name" value="P-loop_NTPase"/>
</dbReference>
<feature type="transmembrane region" description="Helical" evidence="9">
    <location>
        <begin position="339"/>
        <end position="361"/>
    </location>
</feature>
<keyword evidence="7 9" id="KW-1133">Transmembrane helix</keyword>
<dbReference type="Pfam" id="PF25158">
    <property type="entry name" value="ABCA11_C"/>
    <property type="match status" value="1"/>
</dbReference>
<accession>A0A0C3VP37</accession>
<dbReference type="STRING" id="3880.G7J4J8"/>
<feature type="transmembrane region" description="Helical" evidence="9">
    <location>
        <begin position="305"/>
        <end position="327"/>
    </location>
</feature>
<keyword evidence="3" id="KW-0813">Transport</keyword>
<dbReference type="InterPro" id="IPR013525">
    <property type="entry name" value="ABC2_TM"/>
</dbReference>
<dbReference type="OrthoDB" id="10255969at2759"/>
<dbReference type="SUPFAM" id="SSF52540">
    <property type="entry name" value="P-loop containing nucleoside triphosphate hydrolases"/>
    <property type="match status" value="1"/>
</dbReference>
<proteinExistence type="inferred from homology"/>
<dbReference type="PANTHER" id="PTHR19229:SF205">
    <property type="entry name" value="ABC TRANSPORTER A FAMILY MEMBER 1-RELATED"/>
    <property type="match status" value="1"/>
</dbReference>
<dbReference type="GO" id="GO:0005319">
    <property type="term" value="F:lipid transporter activity"/>
    <property type="evidence" value="ECO:0000318"/>
    <property type="project" value="GO_Central"/>
</dbReference>
<dbReference type="GO" id="GO:0006869">
    <property type="term" value="P:lipid transport"/>
    <property type="evidence" value="ECO:0000318"/>
    <property type="project" value="GO_Central"/>
</dbReference>
<accession>G7J4J8</accession>
<keyword evidence="13" id="KW-1185">Reference proteome</keyword>
<dbReference type="InterPro" id="IPR003439">
    <property type="entry name" value="ABC_transporter-like_ATP-bd"/>
</dbReference>
<evidence type="ECO:0000259" key="10">
    <source>
        <dbReference type="PROSITE" id="PS50893"/>
    </source>
</evidence>
<evidence type="ECO:0000256" key="5">
    <source>
        <dbReference type="ARBA" id="ARBA00022741"/>
    </source>
</evidence>
<comment type="similarity">
    <text evidence="2">Belongs to the ABC transporter superfamily. ABCA family. CPR flippase (TC 3.A.1.211) subfamily.</text>
</comment>
<reference evidence="11 13" key="2">
    <citation type="journal article" date="2014" name="BMC Genomics">
        <title>An improved genome release (version Mt4.0) for the model legume Medicago truncatula.</title>
        <authorList>
            <person name="Tang H."/>
            <person name="Krishnakumar V."/>
            <person name="Bidwell S."/>
            <person name="Rosen B."/>
            <person name="Chan A."/>
            <person name="Zhou S."/>
            <person name="Gentzbittel L."/>
            <person name="Childs K.L."/>
            <person name="Yandell M."/>
            <person name="Gundlach H."/>
            <person name="Mayer K.F."/>
            <person name="Schwartz D.C."/>
            <person name="Town C.D."/>
        </authorList>
    </citation>
    <scope>GENOME REANNOTATION</scope>
    <source>
        <strain evidence="12 13">cv. Jemalong A17</strain>
    </source>
</reference>
<evidence type="ECO:0000313" key="12">
    <source>
        <dbReference type="EnsemblPlants" id="AES73134"/>
    </source>
</evidence>
<dbReference type="Gene3D" id="3.40.50.300">
    <property type="entry name" value="P-loop containing nucleotide triphosphate hydrolases"/>
    <property type="match status" value="1"/>
</dbReference>
<feature type="transmembrane region" description="Helical" evidence="9">
    <location>
        <begin position="419"/>
        <end position="441"/>
    </location>
</feature>
<evidence type="ECO:0000256" key="4">
    <source>
        <dbReference type="ARBA" id="ARBA00022692"/>
    </source>
</evidence>